<feature type="compositionally biased region" description="Polar residues" evidence="7">
    <location>
        <begin position="390"/>
        <end position="403"/>
    </location>
</feature>
<evidence type="ECO:0000256" key="3">
    <source>
        <dbReference type="ARBA" id="ARBA00023125"/>
    </source>
</evidence>
<dbReference type="PROSITE" id="PS50888">
    <property type="entry name" value="BHLH"/>
    <property type="match status" value="1"/>
</dbReference>
<feature type="compositionally biased region" description="Polar residues" evidence="7">
    <location>
        <begin position="292"/>
        <end position="308"/>
    </location>
</feature>
<keyword evidence="2" id="KW-0805">Transcription regulation</keyword>
<dbReference type="OrthoDB" id="5344169at2759"/>
<dbReference type="STRING" id="5217.A0A4Q1BPX8"/>
<dbReference type="PANTHER" id="PTHR15741">
    <property type="entry name" value="BASIC HELIX-LOOP-HELIX ZIP TRANSCRIPTION FACTOR"/>
    <property type="match status" value="1"/>
</dbReference>
<feature type="compositionally biased region" description="Low complexity" evidence="7">
    <location>
        <begin position="404"/>
        <end position="427"/>
    </location>
</feature>
<accession>A0A4Q1BPX8</accession>
<proteinExistence type="predicted"/>
<feature type="compositionally biased region" description="Polar residues" evidence="7">
    <location>
        <begin position="353"/>
        <end position="362"/>
    </location>
</feature>
<keyword evidence="6" id="KW-0175">Coiled coil</keyword>
<feature type="compositionally biased region" description="Low complexity" evidence="7">
    <location>
        <begin position="440"/>
        <end position="462"/>
    </location>
</feature>
<evidence type="ECO:0000256" key="5">
    <source>
        <dbReference type="ARBA" id="ARBA00023242"/>
    </source>
</evidence>
<dbReference type="InterPro" id="IPR036638">
    <property type="entry name" value="HLH_DNA-bd_sf"/>
</dbReference>
<feature type="region of interest" description="Disordered" evidence="7">
    <location>
        <begin position="149"/>
        <end position="187"/>
    </location>
</feature>
<feature type="compositionally biased region" description="Polar residues" evidence="7">
    <location>
        <begin position="155"/>
        <end position="171"/>
    </location>
</feature>
<protein>
    <recommendedName>
        <fullName evidence="8">BHLH domain-containing protein</fullName>
    </recommendedName>
</protein>
<keyword evidence="10" id="KW-1185">Reference proteome</keyword>
<dbReference type="Proteomes" id="UP000289152">
    <property type="component" value="Unassembled WGS sequence"/>
</dbReference>
<sequence length="673" mass="73051">MSPMQLEMLAREGMDGTDMTPFAPLLSPALSNQPSSSTYTSPAFTPHPIITRSPLEQLQEQQRRFQEQLTALQEQQRQLQLTAAAVAVATASTSTTPSPFLGGSDGGSGSNSSKPTGTISNMTPSPGYFSPLTSPALEASRNHYHNYSPAFGPRGNSNRIPHPLSNMSSPALNPVGSSGGAQQTLSPALEPQQNTEMDQDYLQALVGYLDTNSNLQQTSLQPQAQMVDQIQTIQGNYPSIGQQQQQQQNLNHSQNQNLSLSSPMTGPTPTHSTGPNRQSLPPKTRPSPMMKPTSSYRQHNRSGSSTIHPVSPVISKYNGNGNDGNMNNMGYLPPAAIDQRGVQLHQMQQQQQSGHSTTSTPSPVDLSQIMPPPPVPNNTNRGVIPMTPASLMNLSNRTHPQPRSTQNQNQSQISSSTSNMNSSSKQNIMDKPTTSRRPTRTSIPTSTSTPASSSNSNPISRTTSRKIVSTTNNNNNTTISSSRKPIKTSTSKRTLAIRPPGGIISRSITNISNSNSNVKSGEPETRRTSHKAAEQKRRDSLKAGFDELRLLLPAINTEAIDPETGEPVPGSSAPRLLPKSSLVPDDNPNRGVSKVALLRFSNEYIVRLHEKVERRDKFVDRLRGEVKRLREGDDEEIRGEEGEDLLDVDLTLGEEDEFGPPDGEGEEDDSEEE</sequence>
<keyword evidence="5" id="KW-0539">Nucleus</keyword>
<dbReference type="Pfam" id="PF00010">
    <property type="entry name" value="HLH"/>
    <property type="match status" value="1"/>
</dbReference>
<reference evidence="9 10" key="1">
    <citation type="submission" date="2016-06" db="EMBL/GenBank/DDBJ databases">
        <title>Evolution of pathogenesis and genome organization in the Tremellales.</title>
        <authorList>
            <person name="Cuomo C."/>
            <person name="Litvintseva A."/>
            <person name="Heitman J."/>
            <person name="Chen Y."/>
            <person name="Sun S."/>
            <person name="Springer D."/>
            <person name="Dromer F."/>
            <person name="Young S."/>
            <person name="Zeng Q."/>
            <person name="Chapman S."/>
            <person name="Gujja S."/>
            <person name="Saif S."/>
            <person name="Birren B."/>
        </authorList>
    </citation>
    <scope>NUCLEOTIDE SEQUENCE [LARGE SCALE GENOMIC DNA]</scope>
    <source>
        <strain evidence="9 10">ATCC 28783</strain>
    </source>
</reference>
<evidence type="ECO:0000259" key="8">
    <source>
        <dbReference type="PROSITE" id="PS50888"/>
    </source>
</evidence>
<comment type="caution">
    <text evidence="9">The sequence shown here is derived from an EMBL/GenBank/DDBJ whole genome shotgun (WGS) entry which is preliminary data.</text>
</comment>
<evidence type="ECO:0000256" key="7">
    <source>
        <dbReference type="SAM" id="MobiDB-lite"/>
    </source>
</evidence>
<dbReference type="GO" id="GO:0005634">
    <property type="term" value="C:nucleus"/>
    <property type="evidence" value="ECO:0007669"/>
    <property type="project" value="UniProtKB-SubCell"/>
</dbReference>
<dbReference type="InterPro" id="IPR052207">
    <property type="entry name" value="Max-like/E-box_TFs"/>
</dbReference>
<dbReference type="PANTHER" id="PTHR15741:SF38">
    <property type="entry name" value="BHLH DOMAIN-CONTAINING PROTEIN"/>
    <property type="match status" value="1"/>
</dbReference>
<feature type="compositionally biased region" description="Low complexity" evidence="7">
    <location>
        <begin position="503"/>
        <end position="517"/>
    </location>
</feature>
<keyword evidence="3" id="KW-0238">DNA-binding</keyword>
<dbReference type="SUPFAM" id="SSF47459">
    <property type="entry name" value="HLH, helix-loop-helix DNA-binding domain"/>
    <property type="match status" value="1"/>
</dbReference>
<dbReference type="InParanoid" id="A0A4Q1BPX8"/>
<name>A0A4Q1BPX8_TREME</name>
<evidence type="ECO:0000256" key="4">
    <source>
        <dbReference type="ARBA" id="ARBA00023163"/>
    </source>
</evidence>
<dbReference type="GO" id="GO:0046983">
    <property type="term" value="F:protein dimerization activity"/>
    <property type="evidence" value="ECO:0007669"/>
    <property type="project" value="InterPro"/>
</dbReference>
<feature type="compositionally biased region" description="Low complexity" evidence="7">
    <location>
        <begin position="469"/>
        <end position="482"/>
    </location>
</feature>
<evidence type="ECO:0000256" key="1">
    <source>
        <dbReference type="ARBA" id="ARBA00004123"/>
    </source>
</evidence>
<dbReference type="GO" id="GO:0000978">
    <property type="term" value="F:RNA polymerase II cis-regulatory region sequence-specific DNA binding"/>
    <property type="evidence" value="ECO:0007669"/>
    <property type="project" value="TreeGrafter"/>
</dbReference>
<dbReference type="EMBL" id="SDIL01000024">
    <property type="protein sequence ID" value="RXK39969.1"/>
    <property type="molecule type" value="Genomic_DNA"/>
</dbReference>
<dbReference type="VEuPathDB" id="FungiDB:TREMEDRAFT_62020"/>
<feature type="compositionally biased region" description="Low complexity" evidence="7">
    <location>
        <begin position="242"/>
        <end position="262"/>
    </location>
</feature>
<feature type="compositionally biased region" description="Low complexity" evidence="7">
    <location>
        <begin position="318"/>
        <end position="330"/>
    </location>
</feature>
<comment type="subcellular location">
    <subcellularLocation>
        <location evidence="1">Nucleus</location>
    </subcellularLocation>
</comment>
<gene>
    <name evidence="9" type="ORF">M231_02764</name>
</gene>
<feature type="compositionally biased region" description="Low complexity" evidence="7">
    <location>
        <begin position="339"/>
        <end position="352"/>
    </location>
</feature>
<keyword evidence="4" id="KW-0804">Transcription</keyword>
<dbReference type="SMART" id="SM00353">
    <property type="entry name" value="HLH"/>
    <property type="match status" value="1"/>
</dbReference>
<dbReference type="Gene3D" id="4.10.280.10">
    <property type="entry name" value="Helix-loop-helix DNA-binding domain"/>
    <property type="match status" value="1"/>
</dbReference>
<feature type="coiled-coil region" evidence="6">
    <location>
        <begin position="55"/>
        <end position="82"/>
    </location>
</feature>
<feature type="domain" description="BHLH" evidence="8">
    <location>
        <begin position="525"/>
        <end position="608"/>
    </location>
</feature>
<dbReference type="GO" id="GO:0000981">
    <property type="term" value="F:DNA-binding transcription factor activity, RNA polymerase II-specific"/>
    <property type="evidence" value="ECO:0007669"/>
    <property type="project" value="TreeGrafter"/>
</dbReference>
<feature type="compositionally biased region" description="Basic and acidic residues" evidence="7">
    <location>
        <begin position="521"/>
        <end position="538"/>
    </location>
</feature>
<evidence type="ECO:0000256" key="6">
    <source>
        <dbReference type="SAM" id="Coils"/>
    </source>
</evidence>
<evidence type="ECO:0000313" key="9">
    <source>
        <dbReference type="EMBL" id="RXK39969.1"/>
    </source>
</evidence>
<dbReference type="InterPro" id="IPR011598">
    <property type="entry name" value="bHLH_dom"/>
</dbReference>
<feature type="region of interest" description="Disordered" evidence="7">
    <location>
        <begin position="632"/>
        <end position="673"/>
    </location>
</feature>
<feature type="region of interest" description="Disordered" evidence="7">
    <location>
        <begin position="560"/>
        <end position="588"/>
    </location>
</feature>
<evidence type="ECO:0000313" key="10">
    <source>
        <dbReference type="Proteomes" id="UP000289152"/>
    </source>
</evidence>
<feature type="compositionally biased region" description="Polar residues" evidence="7">
    <location>
        <begin position="263"/>
        <end position="281"/>
    </location>
</feature>
<evidence type="ECO:0000256" key="2">
    <source>
        <dbReference type="ARBA" id="ARBA00023015"/>
    </source>
</evidence>
<dbReference type="AlphaFoldDB" id="A0A4Q1BPX8"/>
<organism evidence="9 10">
    <name type="scientific">Tremella mesenterica</name>
    <name type="common">Jelly fungus</name>
    <dbReference type="NCBI Taxonomy" id="5217"/>
    <lineage>
        <taxon>Eukaryota</taxon>
        <taxon>Fungi</taxon>
        <taxon>Dikarya</taxon>
        <taxon>Basidiomycota</taxon>
        <taxon>Agaricomycotina</taxon>
        <taxon>Tremellomycetes</taxon>
        <taxon>Tremellales</taxon>
        <taxon>Tremellaceae</taxon>
        <taxon>Tremella</taxon>
    </lineage>
</organism>
<feature type="region of interest" description="Disordered" evidence="7">
    <location>
        <begin position="91"/>
        <end position="121"/>
    </location>
</feature>
<feature type="region of interest" description="Disordered" evidence="7">
    <location>
        <begin position="239"/>
        <end position="538"/>
    </location>
</feature>